<dbReference type="Proteomes" id="UP001331761">
    <property type="component" value="Unassembled WGS sequence"/>
</dbReference>
<evidence type="ECO:0000256" key="1">
    <source>
        <dbReference type="SAM" id="MobiDB-lite"/>
    </source>
</evidence>
<accession>A0AAN8FI80</accession>
<comment type="caution">
    <text evidence="2">The sequence shown here is derived from an EMBL/GenBank/DDBJ whole genome shotgun (WGS) entry which is preliminary data.</text>
</comment>
<feature type="region of interest" description="Disordered" evidence="1">
    <location>
        <begin position="259"/>
        <end position="312"/>
    </location>
</feature>
<feature type="non-terminal residue" evidence="2">
    <location>
        <position position="312"/>
    </location>
</feature>
<evidence type="ECO:0000313" key="3">
    <source>
        <dbReference type="Proteomes" id="UP001331761"/>
    </source>
</evidence>
<protein>
    <submittedName>
        <fullName evidence="2">Uncharacterized protein</fullName>
    </submittedName>
</protein>
<proteinExistence type="predicted"/>
<sequence length="312" mass="35063">MYRGTVMKWTHAIYGGRDIRRHQKSTPEQRMERPRMELNLRLPQIHSAIAQPLQPVPQPRSALNRDPIDSFERALGGDEFENRKPVEPIRVIRVTESAEVLEPMHRPGGRPNDMHHRKQQILKSITRHMNEIHPPRVIPFTNRRDDVVKSQLIPPPSEVKVTRIEPSEIAKEVTSVEISDAIIDNIISETSIAMNSSDLLQTLSTVDLTSNQTAITNASSVDIVAGFEMSAEIRGNDTSSPLVELKEIDKSLEAISSEIQDYDTDEEWEAFNSPNGDKKKPIKDKEQPRTTSTSTPTTTTAVLSAEKDAPIT</sequence>
<name>A0AAN8FI80_TRICO</name>
<keyword evidence="3" id="KW-1185">Reference proteome</keyword>
<reference evidence="2 3" key="1">
    <citation type="submission" date="2019-10" db="EMBL/GenBank/DDBJ databases">
        <title>Assembly and Annotation for the nematode Trichostrongylus colubriformis.</title>
        <authorList>
            <person name="Martin J."/>
        </authorList>
    </citation>
    <scope>NUCLEOTIDE SEQUENCE [LARGE SCALE GENOMIC DNA]</scope>
    <source>
        <strain evidence="2">G859</strain>
        <tissue evidence="2">Whole worm</tissue>
    </source>
</reference>
<gene>
    <name evidence="2" type="ORF">GCK32_017106</name>
</gene>
<feature type="compositionally biased region" description="Acidic residues" evidence="1">
    <location>
        <begin position="260"/>
        <end position="269"/>
    </location>
</feature>
<dbReference type="EMBL" id="WIXE01008450">
    <property type="protein sequence ID" value="KAK5979312.1"/>
    <property type="molecule type" value="Genomic_DNA"/>
</dbReference>
<feature type="compositionally biased region" description="Low complexity" evidence="1">
    <location>
        <begin position="290"/>
        <end position="300"/>
    </location>
</feature>
<organism evidence="2 3">
    <name type="scientific">Trichostrongylus colubriformis</name>
    <name type="common">Black scour worm</name>
    <dbReference type="NCBI Taxonomy" id="6319"/>
    <lineage>
        <taxon>Eukaryota</taxon>
        <taxon>Metazoa</taxon>
        <taxon>Ecdysozoa</taxon>
        <taxon>Nematoda</taxon>
        <taxon>Chromadorea</taxon>
        <taxon>Rhabditida</taxon>
        <taxon>Rhabditina</taxon>
        <taxon>Rhabditomorpha</taxon>
        <taxon>Strongyloidea</taxon>
        <taxon>Trichostrongylidae</taxon>
        <taxon>Trichostrongylus</taxon>
    </lineage>
</organism>
<evidence type="ECO:0000313" key="2">
    <source>
        <dbReference type="EMBL" id="KAK5979312.1"/>
    </source>
</evidence>
<dbReference type="AlphaFoldDB" id="A0AAN8FI80"/>
<feature type="compositionally biased region" description="Basic and acidic residues" evidence="1">
    <location>
        <begin position="276"/>
        <end position="288"/>
    </location>
</feature>